<proteinExistence type="predicted"/>
<evidence type="ECO:0000313" key="2">
    <source>
        <dbReference type="EMBL" id="MFD1935604.1"/>
    </source>
</evidence>
<dbReference type="Proteomes" id="UP001597368">
    <property type="component" value="Unassembled WGS sequence"/>
</dbReference>
<accession>A0ABW4T2Y5</accession>
<feature type="region of interest" description="Disordered" evidence="1">
    <location>
        <begin position="1"/>
        <end position="26"/>
    </location>
</feature>
<gene>
    <name evidence="2" type="ORF">ACFSKW_29455</name>
</gene>
<evidence type="ECO:0000313" key="3">
    <source>
        <dbReference type="Proteomes" id="UP001597368"/>
    </source>
</evidence>
<sequence>MATIPAGVDGDQADVEPPTGWENELGEPAGRVTRLANTVSGSARDHQAVTADWRHATRIAGIRRMPSSSLAGDESPISP</sequence>
<dbReference type="RefSeq" id="WP_379575722.1">
    <property type="nucleotide sequence ID" value="NZ_JBHUFV010000045.1"/>
</dbReference>
<reference evidence="3" key="1">
    <citation type="journal article" date="2019" name="Int. J. Syst. Evol. Microbiol.">
        <title>The Global Catalogue of Microorganisms (GCM) 10K type strain sequencing project: providing services to taxonomists for standard genome sequencing and annotation.</title>
        <authorList>
            <consortium name="The Broad Institute Genomics Platform"/>
            <consortium name="The Broad Institute Genome Sequencing Center for Infectious Disease"/>
            <person name="Wu L."/>
            <person name="Ma J."/>
        </authorList>
    </citation>
    <scope>NUCLEOTIDE SEQUENCE [LARGE SCALE GENOMIC DNA]</scope>
    <source>
        <strain evidence="3">ICMP 6774ER</strain>
    </source>
</reference>
<name>A0ABW4T2Y5_9ACTN</name>
<dbReference type="EMBL" id="JBHUFV010000045">
    <property type="protein sequence ID" value="MFD1935604.1"/>
    <property type="molecule type" value="Genomic_DNA"/>
</dbReference>
<evidence type="ECO:0000256" key="1">
    <source>
        <dbReference type="SAM" id="MobiDB-lite"/>
    </source>
</evidence>
<organism evidence="2 3">
    <name type="scientific">Nonomuraea mangrovi</name>
    <dbReference type="NCBI Taxonomy" id="2316207"/>
    <lineage>
        <taxon>Bacteria</taxon>
        <taxon>Bacillati</taxon>
        <taxon>Actinomycetota</taxon>
        <taxon>Actinomycetes</taxon>
        <taxon>Streptosporangiales</taxon>
        <taxon>Streptosporangiaceae</taxon>
        <taxon>Nonomuraea</taxon>
    </lineage>
</organism>
<keyword evidence="3" id="KW-1185">Reference proteome</keyword>
<comment type="caution">
    <text evidence="2">The sequence shown here is derived from an EMBL/GenBank/DDBJ whole genome shotgun (WGS) entry which is preliminary data.</text>
</comment>
<protein>
    <submittedName>
        <fullName evidence="2">Uncharacterized protein</fullName>
    </submittedName>
</protein>